<keyword evidence="6" id="KW-0540">Nuclease</keyword>
<keyword evidence="2" id="KW-0680">Restriction system</keyword>
<dbReference type="Proteomes" id="UP001324993">
    <property type="component" value="Chromosome"/>
</dbReference>
<dbReference type="EMBL" id="CP138858">
    <property type="protein sequence ID" value="WPJ94398.1"/>
    <property type="molecule type" value="Genomic_DNA"/>
</dbReference>
<evidence type="ECO:0000256" key="3">
    <source>
        <dbReference type="ARBA" id="ARBA00023125"/>
    </source>
</evidence>
<dbReference type="PANTHER" id="PTHR30408:SF12">
    <property type="entry name" value="TYPE I RESTRICTION ENZYME MJAVIII SPECIFICITY SUBUNIT"/>
    <property type="match status" value="1"/>
</dbReference>
<dbReference type="InterPro" id="IPR044946">
    <property type="entry name" value="Restrct_endonuc_typeI_TRD_sf"/>
</dbReference>
<feature type="region of interest" description="Disordered" evidence="4">
    <location>
        <begin position="227"/>
        <end position="265"/>
    </location>
</feature>
<dbReference type="Gene3D" id="3.90.220.20">
    <property type="entry name" value="DNA methylase specificity domains"/>
    <property type="match status" value="1"/>
</dbReference>
<evidence type="ECO:0000259" key="5">
    <source>
        <dbReference type="Pfam" id="PF01420"/>
    </source>
</evidence>
<keyword evidence="7" id="KW-1185">Reference proteome</keyword>
<dbReference type="PANTHER" id="PTHR30408">
    <property type="entry name" value="TYPE-1 RESTRICTION ENZYME ECOKI SPECIFICITY PROTEIN"/>
    <property type="match status" value="1"/>
</dbReference>
<evidence type="ECO:0000256" key="1">
    <source>
        <dbReference type="ARBA" id="ARBA00010923"/>
    </source>
</evidence>
<dbReference type="SUPFAM" id="SSF116734">
    <property type="entry name" value="DNA methylase specificity domain"/>
    <property type="match status" value="1"/>
</dbReference>
<evidence type="ECO:0000313" key="7">
    <source>
        <dbReference type="Proteomes" id="UP001324993"/>
    </source>
</evidence>
<sequence>MQNTQSPRRRLSSNAMLPPQNSKVSWRNWGMSDPSFATKSLWSVCSLITDGSHFSPTPCEEGFPIVNAKDIPKGRINLSSCTLISESDWRLLCLQNCSPTVGDVLLSKDGTIGRVVHYREELGVVLLSSVAILRPTEAIDSEFLAQVLASFIFDKQLFGLQSGSALKRLVLGDIRKIKIPSPPLSQQRRIAEILSTVDDAIEATEALIAKQQQIKQGLMHDLFTQASGRRSPLPAPNKQAHPLPRPRSPANSARPAKPLPNFTRSHRWDGFRRIGRC</sequence>
<dbReference type="InterPro" id="IPR052021">
    <property type="entry name" value="Type-I_RS_S_subunit"/>
</dbReference>
<evidence type="ECO:0000256" key="2">
    <source>
        <dbReference type="ARBA" id="ARBA00022747"/>
    </source>
</evidence>
<dbReference type="InterPro" id="IPR000055">
    <property type="entry name" value="Restrct_endonuc_typeI_TRD"/>
</dbReference>
<keyword evidence="6" id="KW-0255">Endonuclease</keyword>
<dbReference type="Gene3D" id="1.10.287.1120">
    <property type="entry name" value="Bipartite methylase S protein"/>
    <property type="match status" value="1"/>
</dbReference>
<accession>A0ABZ0RFW0</accession>
<reference evidence="6 7" key="1">
    <citation type="submission" date="2023-11" db="EMBL/GenBank/DDBJ databases">
        <title>Coraliomargarita sp. nov., isolated from marine algae.</title>
        <authorList>
            <person name="Lee J.K."/>
            <person name="Baek J.H."/>
            <person name="Kim J.M."/>
            <person name="Choi D.G."/>
            <person name="Jeon C.O."/>
        </authorList>
    </citation>
    <scope>NUCLEOTIDE SEQUENCE [LARGE SCALE GENOMIC DNA]</scope>
    <source>
        <strain evidence="6 7">J2-16</strain>
    </source>
</reference>
<dbReference type="Pfam" id="PF01420">
    <property type="entry name" value="Methylase_S"/>
    <property type="match status" value="1"/>
</dbReference>
<protein>
    <submittedName>
        <fullName evidence="6">Restriction endonuclease subunit S</fullName>
        <ecNumber evidence="6">3.1.21.-</ecNumber>
    </submittedName>
</protein>
<keyword evidence="3" id="KW-0238">DNA-binding</keyword>
<evidence type="ECO:0000313" key="6">
    <source>
        <dbReference type="EMBL" id="WPJ94398.1"/>
    </source>
</evidence>
<feature type="domain" description="Type I restriction modification DNA specificity" evidence="5">
    <location>
        <begin position="101"/>
        <end position="209"/>
    </location>
</feature>
<keyword evidence="6" id="KW-0378">Hydrolase</keyword>
<feature type="region of interest" description="Disordered" evidence="4">
    <location>
        <begin position="1"/>
        <end position="20"/>
    </location>
</feature>
<dbReference type="RefSeq" id="WP_319831331.1">
    <property type="nucleotide sequence ID" value="NZ_CP138858.1"/>
</dbReference>
<proteinExistence type="inferred from homology"/>
<organism evidence="6 7">
    <name type="scientific">Coraliomargarita algicola</name>
    <dbReference type="NCBI Taxonomy" id="3092156"/>
    <lineage>
        <taxon>Bacteria</taxon>
        <taxon>Pseudomonadati</taxon>
        <taxon>Verrucomicrobiota</taxon>
        <taxon>Opitutia</taxon>
        <taxon>Puniceicoccales</taxon>
        <taxon>Coraliomargaritaceae</taxon>
        <taxon>Coraliomargarita</taxon>
    </lineage>
</organism>
<dbReference type="GO" id="GO:0016787">
    <property type="term" value="F:hydrolase activity"/>
    <property type="evidence" value="ECO:0007669"/>
    <property type="project" value="UniProtKB-KW"/>
</dbReference>
<comment type="similarity">
    <text evidence="1">Belongs to the type-I restriction system S methylase family.</text>
</comment>
<dbReference type="GO" id="GO:0004519">
    <property type="term" value="F:endonuclease activity"/>
    <property type="evidence" value="ECO:0007669"/>
    <property type="project" value="UniProtKB-KW"/>
</dbReference>
<evidence type="ECO:0000256" key="4">
    <source>
        <dbReference type="SAM" id="MobiDB-lite"/>
    </source>
</evidence>
<dbReference type="CDD" id="cd17246">
    <property type="entry name" value="RMtype1_S_SonII-TRD2-CR2_like"/>
    <property type="match status" value="1"/>
</dbReference>
<name>A0ABZ0RFW0_9BACT</name>
<dbReference type="EC" id="3.1.21.-" evidence="6"/>
<gene>
    <name evidence="6" type="ORF">SH580_13240</name>
</gene>